<dbReference type="Proteomes" id="UP000324143">
    <property type="component" value="Unassembled WGS sequence"/>
</dbReference>
<protein>
    <recommendedName>
        <fullName evidence="3">PqqD family protein</fullName>
    </recommendedName>
</protein>
<dbReference type="AlphaFoldDB" id="A0A5D0MGF3"/>
<accession>A0A5D0MGF3</accession>
<sequence length="93" mass="11200">MKKNIVKKEGIKLTINNEKAKLYNPYNLMELKLNRTGILIWKMLDIYNTKEKIVKKIIILYRIVNEGKIQEVKKDIKLVIKKFINYGFCYYEN</sequence>
<proteinExistence type="predicted"/>
<dbReference type="EMBL" id="VSIX01000144">
    <property type="protein sequence ID" value="TYB30318.1"/>
    <property type="molecule type" value="Genomic_DNA"/>
</dbReference>
<evidence type="ECO:0000313" key="1">
    <source>
        <dbReference type="EMBL" id="TYB30318.1"/>
    </source>
</evidence>
<reference evidence="1" key="1">
    <citation type="submission" date="2019-08" db="EMBL/GenBank/DDBJ databases">
        <title>Genomic characterization of a novel candidate phylum (ARYD3) from a high temperature, high salinity tertiary oil reservoir in north central Oklahoma, USA.</title>
        <authorList>
            <person name="Youssef N.H."/>
            <person name="Yadav A."/>
            <person name="Elshahed M.S."/>
        </authorList>
    </citation>
    <scope>NUCLEOTIDE SEQUENCE [LARGE SCALE GENOMIC DNA]</scope>
    <source>
        <strain evidence="1">ARYD3</strain>
    </source>
</reference>
<gene>
    <name evidence="1" type="ORF">FXF47_09835</name>
</gene>
<evidence type="ECO:0000313" key="2">
    <source>
        <dbReference type="Proteomes" id="UP000324143"/>
    </source>
</evidence>
<name>A0A5D0MGF3_9BACT</name>
<evidence type="ECO:0008006" key="3">
    <source>
        <dbReference type="Google" id="ProtNLM"/>
    </source>
</evidence>
<keyword evidence="2" id="KW-1185">Reference proteome</keyword>
<organism evidence="1 2">
    <name type="scientific">Candidatus Mcinerneyibacterium aminivorans</name>
    <dbReference type="NCBI Taxonomy" id="2703815"/>
    <lineage>
        <taxon>Bacteria</taxon>
        <taxon>Candidatus Macinerneyibacteriota</taxon>
        <taxon>Candidatus Mcinerneyibacteria</taxon>
        <taxon>Candidatus Mcinerneyibacteriales</taxon>
        <taxon>Candidatus Mcinerneyibacteriaceae</taxon>
        <taxon>Candidatus Mcinerneyibacterium</taxon>
    </lineage>
</organism>
<comment type="caution">
    <text evidence="1">The sequence shown here is derived from an EMBL/GenBank/DDBJ whole genome shotgun (WGS) entry which is preliminary data.</text>
</comment>